<proteinExistence type="predicted"/>
<evidence type="ECO:0000256" key="1">
    <source>
        <dbReference type="SAM" id="Phobius"/>
    </source>
</evidence>
<dbReference type="AlphaFoldDB" id="A0A2M8NZQ8"/>
<dbReference type="Proteomes" id="UP000228921">
    <property type="component" value="Unassembled WGS sequence"/>
</dbReference>
<feature type="transmembrane region" description="Helical" evidence="1">
    <location>
        <begin position="97"/>
        <end position="117"/>
    </location>
</feature>
<dbReference type="InterPro" id="IPR011989">
    <property type="entry name" value="ARM-like"/>
</dbReference>
<keyword evidence="1" id="KW-0472">Membrane</keyword>
<gene>
    <name evidence="2" type="ORF">CUN51_06250</name>
</gene>
<name>A0A2M8NZQ8_9CHLR</name>
<evidence type="ECO:0000313" key="2">
    <source>
        <dbReference type="EMBL" id="PJF30781.1"/>
    </source>
</evidence>
<dbReference type="EMBL" id="PGTK01000006">
    <property type="protein sequence ID" value="PJF30781.1"/>
    <property type="molecule type" value="Genomic_DNA"/>
</dbReference>
<accession>A0A2M8NZQ8</accession>
<evidence type="ECO:0008006" key="4">
    <source>
        <dbReference type="Google" id="ProtNLM"/>
    </source>
</evidence>
<dbReference type="Pfam" id="PF13646">
    <property type="entry name" value="HEAT_2"/>
    <property type="match status" value="1"/>
</dbReference>
<sequence>MSESERDQLIMQLSEAESAAERRQAAKRLGDLRDPAAIDALVNAYLDENEDESVRRAAEQALRIYRRIQQERAAAENPLAAALEEAPKSPQRLLKPLAISLAVLIALNLLLVIIRGLSGARPIELIAVQPTPVLATSRAALIIEAQNYLDALSAEVTAFRQPLLDLQANVEALRRLPRCGNLPESRVAPRALLPEDARTQPDLASIFETLNAALTKFRALRALHAEICAQTDLAVIDQRLQPEGGPAGLVAQLDTLLNSEIGAARLALEAARAITPTPPVTLAANAPPTPTPLPPTPTPLTPDATAPFGAPIITEAPPFMPTAAVVMPTVPPIANITYQGVRLAERTRFRYRLTADYEAITPQNRTARGALSLRVLAENSPTPMGRFEIGVRDDPEVGAFRDWLPERFYQQGNAFYTALNGVFYHTGVGLPPQTLCAAEPFSPANIGALATLNVDALIGRIAPPDLLTTWRVAPPEIGKPQYRAEFVTQDAEGVQISFVATLVLALDGSIEQLTVRETRRPPPNYAKTLFRERTISYTLQAADAMINLSEVAQLLEPPCRNVTPNAP</sequence>
<dbReference type="InterPro" id="IPR016024">
    <property type="entry name" value="ARM-type_fold"/>
</dbReference>
<comment type="caution">
    <text evidence="2">The sequence shown here is derived from an EMBL/GenBank/DDBJ whole genome shotgun (WGS) entry which is preliminary data.</text>
</comment>
<dbReference type="SUPFAM" id="SSF48371">
    <property type="entry name" value="ARM repeat"/>
    <property type="match status" value="1"/>
</dbReference>
<keyword evidence="1" id="KW-0812">Transmembrane</keyword>
<protein>
    <recommendedName>
        <fullName evidence="4">HEAT repeat domain-containing protein</fullName>
    </recommendedName>
</protein>
<dbReference type="Gene3D" id="1.25.10.10">
    <property type="entry name" value="Leucine-rich Repeat Variant"/>
    <property type="match status" value="1"/>
</dbReference>
<reference evidence="2 3" key="1">
    <citation type="submission" date="2017-11" db="EMBL/GenBank/DDBJ databases">
        <title>Evolution of Phototrophy in the Chloroflexi Phylum Driven by Horizontal Gene Transfer.</title>
        <authorList>
            <person name="Ward L.M."/>
            <person name="Hemp J."/>
            <person name="Shih P.M."/>
            <person name="Mcglynn S.E."/>
            <person name="Fischer W."/>
        </authorList>
    </citation>
    <scope>NUCLEOTIDE SEQUENCE [LARGE SCALE GENOMIC DNA]</scope>
    <source>
        <strain evidence="2">CP2_2F</strain>
    </source>
</reference>
<evidence type="ECO:0000313" key="3">
    <source>
        <dbReference type="Proteomes" id="UP000228921"/>
    </source>
</evidence>
<keyword evidence="1" id="KW-1133">Transmembrane helix</keyword>
<organism evidence="2 3">
    <name type="scientific">Candidatus Thermofonsia Clade 1 bacterium</name>
    <dbReference type="NCBI Taxonomy" id="2364210"/>
    <lineage>
        <taxon>Bacteria</taxon>
        <taxon>Bacillati</taxon>
        <taxon>Chloroflexota</taxon>
        <taxon>Candidatus Thermofontia</taxon>
        <taxon>Candidatus Thermofonsia Clade 1</taxon>
    </lineage>
</organism>